<accession>K1QXB1</accession>
<dbReference type="InterPro" id="IPR043129">
    <property type="entry name" value="ATPase_NBD"/>
</dbReference>
<name>K1QXB1_MAGGI</name>
<dbReference type="Gene3D" id="3.30.420.40">
    <property type="match status" value="2"/>
</dbReference>
<organism evidence="1">
    <name type="scientific">Magallana gigas</name>
    <name type="common">Pacific oyster</name>
    <name type="synonym">Crassostrea gigas</name>
    <dbReference type="NCBI Taxonomy" id="29159"/>
    <lineage>
        <taxon>Eukaryota</taxon>
        <taxon>Metazoa</taxon>
        <taxon>Spiralia</taxon>
        <taxon>Lophotrochozoa</taxon>
        <taxon>Mollusca</taxon>
        <taxon>Bivalvia</taxon>
        <taxon>Autobranchia</taxon>
        <taxon>Pteriomorphia</taxon>
        <taxon>Ostreida</taxon>
        <taxon>Ostreoidea</taxon>
        <taxon>Ostreidae</taxon>
        <taxon>Magallana</taxon>
    </lineage>
</organism>
<dbReference type="AlphaFoldDB" id="K1QXB1"/>
<reference evidence="1" key="1">
    <citation type="journal article" date="2012" name="Nature">
        <title>The oyster genome reveals stress adaptation and complexity of shell formation.</title>
        <authorList>
            <person name="Zhang G."/>
            <person name="Fang X."/>
            <person name="Guo X."/>
            <person name="Li L."/>
            <person name="Luo R."/>
            <person name="Xu F."/>
            <person name="Yang P."/>
            <person name="Zhang L."/>
            <person name="Wang X."/>
            <person name="Qi H."/>
            <person name="Xiong Z."/>
            <person name="Que H."/>
            <person name="Xie Y."/>
            <person name="Holland P.W."/>
            <person name="Paps J."/>
            <person name="Zhu Y."/>
            <person name="Wu F."/>
            <person name="Chen Y."/>
            <person name="Wang J."/>
            <person name="Peng C."/>
            <person name="Meng J."/>
            <person name="Yang L."/>
            <person name="Liu J."/>
            <person name="Wen B."/>
            <person name="Zhang N."/>
            <person name="Huang Z."/>
            <person name="Zhu Q."/>
            <person name="Feng Y."/>
            <person name="Mount A."/>
            <person name="Hedgecock D."/>
            <person name="Xu Z."/>
            <person name="Liu Y."/>
            <person name="Domazet-Loso T."/>
            <person name="Du Y."/>
            <person name="Sun X."/>
            <person name="Zhang S."/>
            <person name="Liu B."/>
            <person name="Cheng P."/>
            <person name="Jiang X."/>
            <person name="Li J."/>
            <person name="Fan D."/>
            <person name="Wang W."/>
            <person name="Fu W."/>
            <person name="Wang T."/>
            <person name="Wang B."/>
            <person name="Zhang J."/>
            <person name="Peng Z."/>
            <person name="Li Y."/>
            <person name="Li N."/>
            <person name="Wang J."/>
            <person name="Chen M."/>
            <person name="He Y."/>
            <person name="Tan F."/>
            <person name="Song X."/>
            <person name="Zheng Q."/>
            <person name="Huang R."/>
            <person name="Yang H."/>
            <person name="Du X."/>
            <person name="Chen L."/>
            <person name="Yang M."/>
            <person name="Gaffney P.M."/>
            <person name="Wang S."/>
            <person name="Luo L."/>
            <person name="She Z."/>
            <person name="Ming Y."/>
            <person name="Huang W."/>
            <person name="Zhang S."/>
            <person name="Huang B."/>
            <person name="Zhang Y."/>
            <person name="Qu T."/>
            <person name="Ni P."/>
            <person name="Miao G."/>
            <person name="Wang J."/>
            <person name="Wang Q."/>
            <person name="Steinberg C.E."/>
            <person name="Wang H."/>
            <person name="Li N."/>
            <person name="Qian L."/>
            <person name="Zhang G."/>
            <person name="Li Y."/>
            <person name="Yang H."/>
            <person name="Liu X."/>
            <person name="Wang J."/>
            <person name="Yin Y."/>
            <person name="Wang J."/>
        </authorList>
    </citation>
    <scope>NUCLEOTIDE SEQUENCE [LARGE SCALE GENOMIC DNA]</scope>
    <source>
        <strain evidence="1">05x7-T-G4-1.051#20</strain>
    </source>
</reference>
<evidence type="ECO:0000313" key="1">
    <source>
        <dbReference type="EMBL" id="EKC38338.1"/>
    </source>
</evidence>
<dbReference type="SUPFAM" id="SSF53067">
    <property type="entry name" value="Actin-like ATPase domain"/>
    <property type="match status" value="1"/>
</dbReference>
<protein>
    <submittedName>
        <fullName evidence="1">Uncharacterized protein</fullName>
    </submittedName>
</protein>
<dbReference type="PANTHER" id="PTHR14187">
    <property type="entry name" value="ALPHA KINASE/ELONGATION FACTOR 2 KINASE"/>
    <property type="match status" value="1"/>
</dbReference>
<dbReference type="PANTHER" id="PTHR14187:SF5">
    <property type="entry name" value="HEAT SHOCK 70 KDA PROTEIN 12A"/>
    <property type="match status" value="1"/>
</dbReference>
<dbReference type="Gene3D" id="3.90.640.10">
    <property type="entry name" value="Actin, Chain A, domain 4"/>
    <property type="match status" value="1"/>
</dbReference>
<sequence>MSVIHLSNENTMKIVFKNNTAIWSGDYVLHEFVEMISSRAKKALVDFFEKYPLEYYDFIQEVKSKIKRISANCLNINIKISAVMMEEIRCSEGLQEAVLRTGLKFKSDKFVIKTDRFQTLFSEAGKRIVDYTEKELLTKFSDIYQIILVGEFAQSPMLQTITKTSFSAENIMIPCEANMAAVRGAVFFGQGHVSGVPNMVPNVQDTPINNAQVALPKALSKEKGLRKTTKEEFFGEGHLSGVPNMPPNVQDTPNNNAQVALPKALSKERRLRKTTIEEKKPNLSESRKIAQQPTLPKVFGVFQFSYRGQNEKSFRPYSLVIDHLCNIVITDNVNHKIHLLDKYEEFLGFLTNGPKIKRPEIVDIDKKGKGKLWIWRIEKWETGSIEQID</sequence>
<gene>
    <name evidence="1" type="ORF">CGI_10021776</name>
</gene>
<dbReference type="InParanoid" id="K1QXB1"/>
<dbReference type="EMBL" id="JH818278">
    <property type="protein sequence ID" value="EKC38338.1"/>
    <property type="molecule type" value="Genomic_DNA"/>
</dbReference>
<dbReference type="HOGENOM" id="CLU_710285_0_0_1"/>
<proteinExistence type="predicted"/>